<dbReference type="SMART" id="SM00354">
    <property type="entry name" value="HTH_LACI"/>
    <property type="match status" value="1"/>
</dbReference>
<evidence type="ECO:0000313" key="7">
    <source>
        <dbReference type="Proteomes" id="UP000285970"/>
    </source>
</evidence>
<keyword evidence="2 6" id="KW-0238">DNA-binding</keyword>
<feature type="compositionally biased region" description="Basic and acidic residues" evidence="4">
    <location>
        <begin position="151"/>
        <end position="161"/>
    </location>
</feature>
<dbReference type="Pfam" id="PF00356">
    <property type="entry name" value="LacI"/>
    <property type="match status" value="1"/>
</dbReference>
<dbReference type="PROSITE" id="PS50932">
    <property type="entry name" value="HTH_LACI_2"/>
    <property type="match status" value="1"/>
</dbReference>
<dbReference type="Gene3D" id="3.40.50.2300">
    <property type="match status" value="2"/>
</dbReference>
<accession>A0A3S3P440</accession>
<proteinExistence type="predicted"/>
<feature type="compositionally biased region" description="Basic and acidic residues" evidence="4">
    <location>
        <begin position="62"/>
        <end position="80"/>
    </location>
</feature>
<dbReference type="AlphaFoldDB" id="A0A3S3P440"/>
<sequence>MHRGGGSAGQPHHEHESDEAEHRHRPEHVDRGEPDHRHDREDDGDDAAVGQAVEAGDPVGIAERRDRGARGGDRPTRADPTDEETREEQNRDESGESEAGDGEQQTRASDRSARAPGAQRGHSEAREGGEQQGTGDEPARGEHVGAQPLLHGDDHVRREVDAEVPGDADDERRARGGKAQWNAGRACGGDGGGVAGGGRHGDLSGAPAGRRCGVGPGRNRRRSRPDEAEATDRVFRFRRRWCFRDIKRLSSDRRKTRSNRRVASAHVTPRKPTLHDVAASAGVSIAAASFALRDKPGVSPETRDRVLAVARELNYTVNVPARSLRTARYGAVGLYLPPGSTRLPYYTEFAFGVVDAADRRGLSVILLPHREPDDVTAPTAFVDGYVVVDATTEDAGIRAILDTGRPVVSGEHVLGGDDRVRASVVSDHTAALTGLLDHLAAAGAHRIAAVLPPDGTAWSRDITGAYTAWVARHGGIPISRRIAFVPTADEVAGAVDDVLATEDVDALVLVPSGSAAPALDSAARAGRRVGDDLLLAAYVDEPMHALLTPSVTAFDLEPRDFGAACVDLLAEVWDADGPADRVRVTEPRLVVRASTSRA</sequence>
<evidence type="ECO:0000256" key="1">
    <source>
        <dbReference type="ARBA" id="ARBA00023015"/>
    </source>
</evidence>
<dbReference type="CDD" id="cd01392">
    <property type="entry name" value="HTH_LacI"/>
    <property type="match status" value="1"/>
</dbReference>
<dbReference type="PANTHER" id="PTHR30146">
    <property type="entry name" value="LACI-RELATED TRANSCRIPTIONAL REPRESSOR"/>
    <property type="match status" value="1"/>
</dbReference>
<protein>
    <submittedName>
        <fullName evidence="6">LacI family DNA-binding transcriptional regulator</fullName>
    </submittedName>
</protein>
<dbReference type="Proteomes" id="UP000285970">
    <property type="component" value="Unassembled WGS sequence"/>
</dbReference>
<dbReference type="GO" id="GO:0003700">
    <property type="term" value="F:DNA-binding transcription factor activity"/>
    <property type="evidence" value="ECO:0007669"/>
    <property type="project" value="TreeGrafter"/>
</dbReference>
<feature type="compositionally biased region" description="Gly residues" evidence="4">
    <location>
        <begin position="186"/>
        <end position="198"/>
    </location>
</feature>
<evidence type="ECO:0000256" key="4">
    <source>
        <dbReference type="SAM" id="MobiDB-lite"/>
    </source>
</evidence>
<dbReference type="InterPro" id="IPR000843">
    <property type="entry name" value="HTH_LacI"/>
</dbReference>
<dbReference type="Gene3D" id="1.10.260.40">
    <property type="entry name" value="lambda repressor-like DNA-binding domains"/>
    <property type="match status" value="1"/>
</dbReference>
<organism evidence="6 7">
    <name type="scientific">Microbacterium enclense</name>
    <dbReference type="NCBI Taxonomy" id="993073"/>
    <lineage>
        <taxon>Bacteria</taxon>
        <taxon>Bacillati</taxon>
        <taxon>Actinomycetota</taxon>
        <taxon>Actinomycetes</taxon>
        <taxon>Micrococcales</taxon>
        <taxon>Microbacteriaceae</taxon>
        <taxon>Microbacterium</taxon>
    </lineage>
</organism>
<dbReference type="InterPro" id="IPR046335">
    <property type="entry name" value="LacI/GalR-like_sensor"/>
</dbReference>
<keyword evidence="3" id="KW-0804">Transcription</keyword>
<dbReference type="Pfam" id="PF13377">
    <property type="entry name" value="Peripla_BP_3"/>
    <property type="match status" value="1"/>
</dbReference>
<dbReference type="EMBL" id="RBZY01000025">
    <property type="protein sequence ID" value="RWR19090.1"/>
    <property type="molecule type" value="Genomic_DNA"/>
</dbReference>
<dbReference type="GO" id="GO:0000976">
    <property type="term" value="F:transcription cis-regulatory region binding"/>
    <property type="evidence" value="ECO:0007669"/>
    <property type="project" value="TreeGrafter"/>
</dbReference>
<feature type="region of interest" description="Disordered" evidence="4">
    <location>
        <begin position="1"/>
        <end position="229"/>
    </location>
</feature>
<dbReference type="InterPro" id="IPR010982">
    <property type="entry name" value="Lambda_DNA-bd_dom_sf"/>
</dbReference>
<evidence type="ECO:0000256" key="3">
    <source>
        <dbReference type="ARBA" id="ARBA00023163"/>
    </source>
</evidence>
<dbReference type="SUPFAM" id="SSF47413">
    <property type="entry name" value="lambda repressor-like DNA-binding domains"/>
    <property type="match status" value="1"/>
</dbReference>
<dbReference type="InterPro" id="IPR028082">
    <property type="entry name" value="Peripla_BP_I"/>
</dbReference>
<keyword evidence="1" id="KW-0805">Transcription regulation</keyword>
<dbReference type="PANTHER" id="PTHR30146:SF153">
    <property type="entry name" value="LACTOSE OPERON REPRESSOR"/>
    <property type="match status" value="1"/>
</dbReference>
<dbReference type="OrthoDB" id="252678at2"/>
<evidence type="ECO:0000313" key="6">
    <source>
        <dbReference type="EMBL" id="RWR19090.1"/>
    </source>
</evidence>
<feature type="compositionally biased region" description="Low complexity" evidence="4">
    <location>
        <begin position="47"/>
        <end position="57"/>
    </location>
</feature>
<gene>
    <name evidence="6" type="ORF">D8Y23_08270</name>
</gene>
<feature type="compositionally biased region" description="Basic and acidic residues" evidence="4">
    <location>
        <begin position="11"/>
        <end position="41"/>
    </location>
</feature>
<reference evidence="6 7" key="1">
    <citation type="journal article" date="2018" name="Front. Microbiol.">
        <title>Novel Insights Into Bacterial Dimethylsulfoniopropionate Catabolism in the East China Sea.</title>
        <authorList>
            <person name="Liu J."/>
            <person name="Liu J."/>
            <person name="Zhang S.H."/>
            <person name="Liang J."/>
            <person name="Lin H."/>
            <person name="Song D."/>
            <person name="Yang G.P."/>
            <person name="Todd J.D."/>
            <person name="Zhang X.H."/>
        </authorList>
    </citation>
    <scope>NUCLEOTIDE SEQUENCE [LARGE SCALE GENOMIC DNA]</scope>
    <source>
        <strain evidence="6 7">ZYFD042</strain>
    </source>
</reference>
<dbReference type="SUPFAM" id="SSF53822">
    <property type="entry name" value="Periplasmic binding protein-like I"/>
    <property type="match status" value="1"/>
</dbReference>
<feature type="domain" description="HTH lacI-type" evidence="5">
    <location>
        <begin position="272"/>
        <end position="326"/>
    </location>
</feature>
<dbReference type="PROSITE" id="PS00356">
    <property type="entry name" value="HTH_LACI_1"/>
    <property type="match status" value="1"/>
</dbReference>
<name>A0A3S3P440_9MICO</name>
<evidence type="ECO:0000259" key="5">
    <source>
        <dbReference type="PROSITE" id="PS50932"/>
    </source>
</evidence>
<comment type="caution">
    <text evidence="6">The sequence shown here is derived from an EMBL/GenBank/DDBJ whole genome shotgun (WGS) entry which is preliminary data.</text>
</comment>
<evidence type="ECO:0000256" key="2">
    <source>
        <dbReference type="ARBA" id="ARBA00023125"/>
    </source>
</evidence>